<reference evidence="6" key="1">
    <citation type="submission" date="2025-08" db="UniProtKB">
        <authorList>
            <consortium name="RefSeq"/>
        </authorList>
    </citation>
    <scope>IDENTIFICATION</scope>
    <source>
        <strain evidence="6">USDA-PBARC FA_bdor</strain>
        <tissue evidence="6">Whole organism</tissue>
    </source>
</reference>
<dbReference type="InterPro" id="IPR012337">
    <property type="entry name" value="RNaseH-like_sf"/>
</dbReference>
<evidence type="ECO:0000256" key="1">
    <source>
        <dbReference type="ARBA" id="ARBA00022801"/>
    </source>
</evidence>
<evidence type="ECO:0000256" key="2">
    <source>
        <dbReference type="SAM" id="MobiDB-lite"/>
    </source>
</evidence>
<dbReference type="InterPro" id="IPR041588">
    <property type="entry name" value="Integrase_H2C2"/>
</dbReference>
<evidence type="ECO:0000313" key="6">
    <source>
        <dbReference type="RefSeq" id="XP_011308461.1"/>
    </source>
</evidence>
<feature type="domain" description="Peptidase A2" evidence="3">
    <location>
        <begin position="513"/>
        <end position="549"/>
    </location>
</feature>
<name>A0A9R1U629_9HYME</name>
<dbReference type="Gene3D" id="1.10.340.70">
    <property type="match status" value="1"/>
</dbReference>
<dbReference type="Pfam" id="PF03564">
    <property type="entry name" value="DUF1759"/>
    <property type="match status" value="1"/>
</dbReference>
<dbReference type="GO" id="GO:0003676">
    <property type="term" value="F:nucleic acid binding"/>
    <property type="evidence" value="ECO:0007669"/>
    <property type="project" value="InterPro"/>
</dbReference>
<feature type="domain" description="Integrase catalytic" evidence="4">
    <location>
        <begin position="1505"/>
        <end position="1700"/>
    </location>
</feature>
<feature type="region of interest" description="Disordered" evidence="2">
    <location>
        <begin position="417"/>
        <end position="490"/>
    </location>
</feature>
<proteinExistence type="predicted"/>
<dbReference type="Pfam" id="PF05380">
    <property type="entry name" value="Peptidase_A17"/>
    <property type="match status" value="1"/>
</dbReference>
<dbReference type="CDD" id="cd00303">
    <property type="entry name" value="retropepsin_like"/>
    <property type="match status" value="1"/>
</dbReference>
<dbReference type="KEGG" id="fas:105269702"/>
<dbReference type="GO" id="GO:0004190">
    <property type="term" value="F:aspartic-type endopeptidase activity"/>
    <property type="evidence" value="ECO:0007669"/>
    <property type="project" value="InterPro"/>
</dbReference>
<organism evidence="5 6">
    <name type="scientific">Fopius arisanus</name>
    <dbReference type="NCBI Taxonomy" id="64838"/>
    <lineage>
        <taxon>Eukaryota</taxon>
        <taxon>Metazoa</taxon>
        <taxon>Ecdysozoa</taxon>
        <taxon>Arthropoda</taxon>
        <taxon>Hexapoda</taxon>
        <taxon>Insecta</taxon>
        <taxon>Pterygota</taxon>
        <taxon>Neoptera</taxon>
        <taxon>Endopterygota</taxon>
        <taxon>Hymenoptera</taxon>
        <taxon>Apocrita</taxon>
        <taxon>Ichneumonoidea</taxon>
        <taxon>Braconidae</taxon>
        <taxon>Opiinae</taxon>
        <taxon>Fopius</taxon>
    </lineage>
</organism>
<dbReference type="InterPro" id="IPR036397">
    <property type="entry name" value="RNaseH_sf"/>
</dbReference>
<feature type="compositionally biased region" description="Polar residues" evidence="2">
    <location>
        <begin position="331"/>
        <end position="346"/>
    </location>
</feature>
<dbReference type="Proteomes" id="UP000694866">
    <property type="component" value="Unplaced"/>
</dbReference>
<dbReference type="GO" id="GO:0071897">
    <property type="term" value="P:DNA biosynthetic process"/>
    <property type="evidence" value="ECO:0007669"/>
    <property type="project" value="UniProtKB-ARBA"/>
</dbReference>
<dbReference type="InterPro" id="IPR043502">
    <property type="entry name" value="DNA/RNA_pol_sf"/>
</dbReference>
<dbReference type="PANTHER" id="PTHR47331:SF4">
    <property type="entry name" value="PEPTIDASE S1 DOMAIN-CONTAINING PROTEIN"/>
    <property type="match status" value="1"/>
</dbReference>
<dbReference type="Pfam" id="PF17921">
    <property type="entry name" value="Integrase_H2C2"/>
    <property type="match status" value="1"/>
</dbReference>
<evidence type="ECO:0000313" key="5">
    <source>
        <dbReference type="Proteomes" id="UP000694866"/>
    </source>
</evidence>
<evidence type="ECO:0000259" key="3">
    <source>
        <dbReference type="PROSITE" id="PS50175"/>
    </source>
</evidence>
<dbReference type="PANTHER" id="PTHR47331">
    <property type="entry name" value="PHD-TYPE DOMAIN-CONTAINING PROTEIN"/>
    <property type="match status" value="1"/>
</dbReference>
<feature type="compositionally biased region" description="Low complexity" evidence="2">
    <location>
        <begin position="306"/>
        <end position="326"/>
    </location>
</feature>
<dbReference type="InterPro" id="IPR005312">
    <property type="entry name" value="DUF1759"/>
</dbReference>
<dbReference type="GO" id="GO:0042575">
    <property type="term" value="C:DNA polymerase complex"/>
    <property type="evidence" value="ECO:0007669"/>
    <property type="project" value="UniProtKB-ARBA"/>
</dbReference>
<dbReference type="PROSITE" id="PS50994">
    <property type="entry name" value="INTEGRASE"/>
    <property type="match status" value="1"/>
</dbReference>
<accession>A0A9R1U629</accession>
<dbReference type="OrthoDB" id="7676225at2759"/>
<dbReference type="Gene3D" id="2.40.70.10">
    <property type="entry name" value="Acid Proteases"/>
    <property type="match status" value="1"/>
</dbReference>
<dbReference type="GeneID" id="105269702"/>
<dbReference type="Gene3D" id="3.30.420.10">
    <property type="entry name" value="Ribonuclease H-like superfamily/Ribonuclease H"/>
    <property type="match status" value="1"/>
</dbReference>
<dbReference type="RefSeq" id="XP_011308461.1">
    <property type="nucleotide sequence ID" value="XM_011310159.1"/>
</dbReference>
<dbReference type="InterPro" id="IPR021109">
    <property type="entry name" value="Peptidase_aspartic_dom_sf"/>
</dbReference>
<sequence length="1818" mass="202670">MASFEATISLNQSRAAFIERIYKELLTEEAKSLTISNLQSKLEILETYWEKFESTHEKLIASSGKIESVLEMPYLKDRCFDQTIVHYHEARGTLNQLIDQRGISGSSRRSLALGTAQPTYSKRYLPEISLPKFGGAYAEWRSFRDLFASLVGSNSDLSNVEKMHYLRTSLSGEPAQRIANLTISDESFSIAWDLLLSRYENERLLISAHLEQLLSPPAMTAHSAKELNALLTTVSEALNALEALGSPTAHWDQILVHTVSQRLSLKLREAWEVKVGSSSEYPSFNDFKEFLTGRARAMESIEINSTSRAAASKQSTASSSKQGASAKVHHGTTQPTQRSRPAQRSAPTGKVTYPCSMCEADHYLTSCPWFRQLTIPARREVVEKHYLCYNCLGRHSVKDCRSKLTCQYCGKLHHSMLHSQPSSQPQRPAQQKPQNSSTQLKPVPVVTYIQHGDRTEVKAEPAGPAPPPSTPANPGTSWADQPAPSPAQDFRPGVLLATSLGFLVGPGRPAHQVRLLIDPGSEISIISDQLVRQLGLLRLKTQLRISGIGDATSGPALGKVQLTIQSTHSNFQLRVSVYALDQLTTSLPTFTCSQLTWDHLEELQLADPDFLTPAPIDILLGADVYGQLILPRVITNGPHSPSAQRTQFGWIVFGPTEGPSSAHAVTAHAAVSNDDLNDLLTKFWVQEEIPDTPEVQLTNEEAQCEEHFKRTHYRDKSGRYTVRIPLKAPVDQLGDSKSSALACLNRLLRKLARDEKYSQLYSAFLKEYEDLDHMRPAQAQLTSSAKVRLTGGCSALGMTLAHETSVSGGLRVPSSRHSTQAHTSHSYFFPHHGVFRGSSETTKLRVVFNGSNKTSSGKSLNDITHTGAKLQKDISDVLLYTRRFRLIFMTDITKMFRQIRVHPDDWPLQQILWTNSQGDIIPYQLTTVTYGTRSAPFLSARVMLQLVKDEGQRYPLAVDPLTKGRYVDDICGGADSDQDLLKTAQQVTQLCAAGCLPLAKWHTNSSALLRSLSPDSTSTDTRVIEDSLTKILGVSWHPGTDHFKFSSAQPETSSITKRIMLSETAQLFDPLGFLAPVVVRAKILLQSLWIEKLGWDDPVSPATAHHWRQFRAELSQLSEVTIPRWLGLLKDSVVEIHGFSDASQVAMSAVVYLKAFNNGKPQLTLVCSKTKVAPLKRLTIPRLELTAALLLAKLTKYVRDQLNLTNATTYLWTDSSVTLTWISSHPSRWKEFVKNRVSLIQDLTQKAHWRLVPGKENPADCASRGLSAHQLVAHKLWWTGPSWLQQDSSSWPTHALEKDLSVDLEEKPGVLLHVKTQPLALWDLIDRFSSLNRLLRVTAICRRFIARLKRIPHSSLQYPLTLGDLEEARILWIKLTQAAHFKDQLKAISRGERFSKSHPLTKLTPFIDHSGVLKVGGRLRFAQISPESRNQAIIPKESQLAQLLIEQAHLRTLHGGTQLTLRQLRSSYWILGGRAPVRSFILKCVKCTRQRGVRAQQLMGQLPPARLTPTRAFLNTGIDYAGPVALRSWKGRGHKSYRGWLAIFVCMTTSAVHLEVVSDYSAEGFIAAYRRFSSRRGIAHSLYSDCGTNFLGADKELKQLFSSGSAQSRQLAQLLINDGTQWSFNPPGAPHFGGKWEAAVKSVKFHLTRTIGQELLTFEELTTLLAQIEAVLNSRPLEPLTDDPDDCSALTPGHFLIGQAPTTLPEPSLEQLNVTRLSRWQLIQQKLQGFWKRWSTGYLQRLQAISKWHHPTHQLQIGSLVLLTDERFPPTKWPLARVTALHPGKDGLTRVVTIKTAQTTLTRPIAKLVLLPISPSGR</sequence>
<dbReference type="Pfam" id="PF18701">
    <property type="entry name" value="DUF5641"/>
    <property type="match status" value="1"/>
</dbReference>
<keyword evidence="1" id="KW-0378">Hydrolase</keyword>
<dbReference type="SUPFAM" id="SSF56672">
    <property type="entry name" value="DNA/RNA polymerases"/>
    <property type="match status" value="1"/>
</dbReference>
<dbReference type="InterPro" id="IPR040676">
    <property type="entry name" value="DUF5641"/>
</dbReference>
<dbReference type="GO" id="GO:0006508">
    <property type="term" value="P:proteolysis"/>
    <property type="evidence" value="ECO:0007669"/>
    <property type="project" value="InterPro"/>
</dbReference>
<feature type="region of interest" description="Disordered" evidence="2">
    <location>
        <begin position="306"/>
        <end position="349"/>
    </location>
</feature>
<dbReference type="PROSITE" id="PS50175">
    <property type="entry name" value="ASP_PROT_RETROV"/>
    <property type="match status" value="1"/>
</dbReference>
<gene>
    <name evidence="6" type="primary">LOC105269702</name>
</gene>
<protein>
    <submittedName>
        <fullName evidence="6">Uncharacterized protein</fullName>
    </submittedName>
</protein>
<dbReference type="SUPFAM" id="SSF53098">
    <property type="entry name" value="Ribonuclease H-like"/>
    <property type="match status" value="1"/>
</dbReference>
<keyword evidence="5" id="KW-1185">Reference proteome</keyword>
<dbReference type="InterPro" id="IPR008042">
    <property type="entry name" value="Retrotrans_Pao"/>
</dbReference>
<feature type="compositionally biased region" description="Low complexity" evidence="2">
    <location>
        <begin position="419"/>
        <end position="434"/>
    </location>
</feature>
<dbReference type="GO" id="GO:0015074">
    <property type="term" value="P:DNA integration"/>
    <property type="evidence" value="ECO:0007669"/>
    <property type="project" value="InterPro"/>
</dbReference>
<dbReference type="InterPro" id="IPR001995">
    <property type="entry name" value="Peptidase_A2_cat"/>
</dbReference>
<dbReference type="InterPro" id="IPR001584">
    <property type="entry name" value="Integrase_cat-core"/>
</dbReference>
<evidence type="ECO:0000259" key="4">
    <source>
        <dbReference type="PROSITE" id="PS50994"/>
    </source>
</evidence>